<evidence type="ECO:0000313" key="6">
    <source>
        <dbReference type="EMBL" id="KAJ3256066.1"/>
    </source>
</evidence>
<dbReference type="InterPro" id="IPR005522">
    <property type="entry name" value="IPK"/>
</dbReference>
<feature type="region of interest" description="Disordered" evidence="5">
    <location>
        <begin position="268"/>
        <end position="287"/>
    </location>
</feature>
<evidence type="ECO:0000256" key="1">
    <source>
        <dbReference type="ARBA" id="ARBA00007374"/>
    </source>
</evidence>
<dbReference type="EC" id="2.7.-.-" evidence="4"/>
<name>A0AAD5Y767_9FUNG</name>
<dbReference type="PANTHER" id="PTHR12400:SF21">
    <property type="entry name" value="KINASE"/>
    <property type="match status" value="1"/>
</dbReference>
<protein>
    <recommendedName>
        <fullName evidence="4">Kinase</fullName>
        <ecNumber evidence="4">2.7.-.-</ecNumber>
    </recommendedName>
</protein>
<keyword evidence="3 4" id="KW-0418">Kinase</keyword>
<dbReference type="SUPFAM" id="SSF56104">
    <property type="entry name" value="SAICAR synthase-like"/>
    <property type="match status" value="1"/>
</dbReference>
<accession>A0AAD5Y767</accession>
<evidence type="ECO:0000256" key="2">
    <source>
        <dbReference type="ARBA" id="ARBA00022679"/>
    </source>
</evidence>
<dbReference type="Pfam" id="PF03770">
    <property type="entry name" value="IPK"/>
    <property type="match status" value="1"/>
</dbReference>
<comment type="caution">
    <text evidence="6">The sequence shown here is derived from an EMBL/GenBank/DDBJ whole genome shotgun (WGS) entry which is preliminary data.</text>
</comment>
<dbReference type="GO" id="GO:0000824">
    <property type="term" value="F:inositol-1,4,5,6-tetrakisphosphate 3-kinase activity"/>
    <property type="evidence" value="ECO:0007669"/>
    <property type="project" value="TreeGrafter"/>
</dbReference>
<keyword evidence="7" id="KW-1185">Reference proteome</keyword>
<evidence type="ECO:0000256" key="4">
    <source>
        <dbReference type="RuleBase" id="RU363090"/>
    </source>
</evidence>
<evidence type="ECO:0000256" key="5">
    <source>
        <dbReference type="SAM" id="MobiDB-lite"/>
    </source>
</evidence>
<sequence length="551" mass="62452">MESASYSPGIKRISTSSLNHSSSISDLRSEIFEGKWKMKSDTCSLSSRNSDDDEEEYKYGSSYLASNPTLPLTPFKNQVGGHASFLRFSDKALCKPLDTREQAFYEQVSSQYPQLLPFVATYLGTVNVTFQSSIDHHSFAHNTPVVMLEHNKHLLDLDDNLDKNTRSYNRKLQQQIFKEALSPKRIRARFAQLKSVAEVINQIDQDAKFEKPTDSPKMHQKVIKEESDNEPMFQMSDDDFVSNTPVKNKHNSPRMSIGTLENGDFEKSSRLSGIGSDAGESSLKRVSNESFQSVTSSELTPDHMNPWSLHLYNTRLAKLQKEKNYQIQKFLLLEDLTNGLEYPCILDLKMGTRQYGVNASPEKKQSQERKCEKSTSKRLGVRICGMQLFKQDTQTYKYLDKYVGRQINISNFKKTLLSFLDNGNSYLIGHIPLIIEKLQLLSQTISTMPSARFYASSLLILYDGHLNPKKPVDIKMIDFANCIMTIDPNTNYPPTTTGPDSGYLLGLQTLISNFEEIYDELCEPQLLDDYGHVAILSLNKVRRASAEIGAL</sequence>
<dbReference type="GO" id="GO:0005737">
    <property type="term" value="C:cytoplasm"/>
    <property type="evidence" value="ECO:0007669"/>
    <property type="project" value="TreeGrafter"/>
</dbReference>
<keyword evidence="2 4" id="KW-0808">Transferase</keyword>
<evidence type="ECO:0000256" key="3">
    <source>
        <dbReference type="ARBA" id="ARBA00022777"/>
    </source>
</evidence>
<evidence type="ECO:0000313" key="7">
    <source>
        <dbReference type="Proteomes" id="UP001210925"/>
    </source>
</evidence>
<dbReference type="GO" id="GO:0032958">
    <property type="term" value="P:inositol phosphate biosynthetic process"/>
    <property type="evidence" value="ECO:0007669"/>
    <property type="project" value="InterPro"/>
</dbReference>
<dbReference type="GO" id="GO:0008440">
    <property type="term" value="F:inositol-1,4,5-trisphosphate 3-kinase activity"/>
    <property type="evidence" value="ECO:0007669"/>
    <property type="project" value="TreeGrafter"/>
</dbReference>
<comment type="similarity">
    <text evidence="1 4">Belongs to the inositol phosphokinase (IPK) family.</text>
</comment>
<dbReference type="GO" id="GO:0046854">
    <property type="term" value="P:phosphatidylinositol phosphate biosynthetic process"/>
    <property type="evidence" value="ECO:0007669"/>
    <property type="project" value="TreeGrafter"/>
</dbReference>
<dbReference type="Proteomes" id="UP001210925">
    <property type="component" value="Unassembled WGS sequence"/>
</dbReference>
<dbReference type="Gene3D" id="3.30.470.160">
    <property type="entry name" value="Inositol polyphosphate kinase"/>
    <property type="match status" value="1"/>
</dbReference>
<reference evidence="6" key="1">
    <citation type="submission" date="2020-05" db="EMBL/GenBank/DDBJ databases">
        <title>Phylogenomic resolution of chytrid fungi.</title>
        <authorList>
            <person name="Stajich J.E."/>
            <person name="Amses K."/>
            <person name="Simmons R."/>
            <person name="Seto K."/>
            <person name="Myers J."/>
            <person name="Bonds A."/>
            <person name="Quandt C.A."/>
            <person name="Barry K."/>
            <person name="Liu P."/>
            <person name="Grigoriev I."/>
            <person name="Longcore J.E."/>
            <person name="James T.Y."/>
        </authorList>
    </citation>
    <scope>NUCLEOTIDE SEQUENCE</scope>
    <source>
        <strain evidence="6">PLAUS21</strain>
    </source>
</reference>
<dbReference type="EMBL" id="JADGKB010000056">
    <property type="protein sequence ID" value="KAJ3256066.1"/>
    <property type="molecule type" value="Genomic_DNA"/>
</dbReference>
<dbReference type="PANTHER" id="PTHR12400">
    <property type="entry name" value="INOSITOL POLYPHOSPHATE KINASE"/>
    <property type="match status" value="1"/>
</dbReference>
<gene>
    <name evidence="6" type="ORF">HK103_005749</name>
</gene>
<dbReference type="GO" id="GO:0005634">
    <property type="term" value="C:nucleus"/>
    <property type="evidence" value="ECO:0007669"/>
    <property type="project" value="TreeGrafter"/>
</dbReference>
<proteinExistence type="inferred from homology"/>
<dbReference type="AlphaFoldDB" id="A0AAD5Y767"/>
<organism evidence="6 7">
    <name type="scientific">Boothiomyces macroporosus</name>
    <dbReference type="NCBI Taxonomy" id="261099"/>
    <lineage>
        <taxon>Eukaryota</taxon>
        <taxon>Fungi</taxon>
        <taxon>Fungi incertae sedis</taxon>
        <taxon>Chytridiomycota</taxon>
        <taxon>Chytridiomycota incertae sedis</taxon>
        <taxon>Chytridiomycetes</taxon>
        <taxon>Rhizophydiales</taxon>
        <taxon>Terramycetaceae</taxon>
        <taxon>Boothiomyces</taxon>
    </lineage>
</organism>
<dbReference type="InterPro" id="IPR038286">
    <property type="entry name" value="IPK_sf"/>
</dbReference>